<organism evidence="4 6">
    <name type="scientific">Adineta steineri</name>
    <dbReference type="NCBI Taxonomy" id="433720"/>
    <lineage>
        <taxon>Eukaryota</taxon>
        <taxon>Metazoa</taxon>
        <taxon>Spiralia</taxon>
        <taxon>Gnathifera</taxon>
        <taxon>Rotifera</taxon>
        <taxon>Eurotatoria</taxon>
        <taxon>Bdelloidea</taxon>
        <taxon>Adinetida</taxon>
        <taxon>Adinetidae</taxon>
        <taxon>Adineta</taxon>
    </lineage>
</organism>
<dbReference type="PANTHER" id="PTHR46169">
    <property type="entry name" value="DNA REPLICATION-RELATED ELEMENT FACTOR, ISOFORM A"/>
    <property type="match status" value="1"/>
</dbReference>
<dbReference type="Proteomes" id="UP000663832">
    <property type="component" value="Unassembled WGS sequence"/>
</dbReference>
<evidence type="ECO:0000313" key="3">
    <source>
        <dbReference type="EMBL" id="CAF0944641.1"/>
    </source>
</evidence>
<dbReference type="AlphaFoldDB" id="A0A814DVT9"/>
<evidence type="ECO:0000256" key="1">
    <source>
        <dbReference type="SAM" id="MobiDB-lite"/>
    </source>
</evidence>
<protein>
    <recommendedName>
        <fullName evidence="2">HAT C-terminal dimerisation domain-containing protein</fullName>
    </recommendedName>
</protein>
<dbReference type="InterPro" id="IPR012337">
    <property type="entry name" value="RNaseH-like_sf"/>
</dbReference>
<proteinExistence type="predicted"/>
<keyword evidence="6" id="KW-1185">Reference proteome</keyword>
<dbReference type="Pfam" id="PF05699">
    <property type="entry name" value="Dimer_Tnp_hAT"/>
    <property type="match status" value="1"/>
</dbReference>
<feature type="region of interest" description="Disordered" evidence="1">
    <location>
        <begin position="459"/>
        <end position="508"/>
    </location>
</feature>
<feature type="compositionally biased region" description="Polar residues" evidence="1">
    <location>
        <begin position="1"/>
        <end position="14"/>
    </location>
</feature>
<comment type="caution">
    <text evidence="4">The sequence shown here is derived from an EMBL/GenBank/DDBJ whole genome shotgun (WGS) entry which is preliminary data.</text>
</comment>
<feature type="compositionally biased region" description="Acidic residues" evidence="1">
    <location>
        <begin position="475"/>
        <end position="491"/>
    </location>
</feature>
<gene>
    <name evidence="5" type="ORF">BJG266_LOCUS14000</name>
    <name evidence="3" type="ORF">QVE165_LOCUS11860</name>
    <name evidence="4" type="ORF">QVE165_LOCUS12588</name>
</gene>
<feature type="region of interest" description="Disordered" evidence="1">
    <location>
        <begin position="752"/>
        <end position="776"/>
    </location>
</feature>
<reference evidence="4" key="1">
    <citation type="submission" date="2021-02" db="EMBL/GenBank/DDBJ databases">
        <authorList>
            <person name="Nowell W R."/>
        </authorList>
    </citation>
    <scope>NUCLEOTIDE SEQUENCE</scope>
</reference>
<feature type="compositionally biased region" description="Low complexity" evidence="1">
    <location>
        <begin position="410"/>
        <end position="426"/>
    </location>
</feature>
<dbReference type="EMBL" id="CAJNOM010000063">
    <property type="protein sequence ID" value="CAF0957909.1"/>
    <property type="molecule type" value="Genomic_DNA"/>
</dbReference>
<dbReference type="GO" id="GO:0005634">
    <property type="term" value="C:nucleus"/>
    <property type="evidence" value="ECO:0007669"/>
    <property type="project" value="TreeGrafter"/>
</dbReference>
<feature type="region of interest" description="Disordered" evidence="1">
    <location>
        <begin position="410"/>
        <end position="438"/>
    </location>
</feature>
<dbReference type="EMBL" id="CAJNOM010000058">
    <property type="protein sequence ID" value="CAF0944641.1"/>
    <property type="molecule type" value="Genomic_DNA"/>
</dbReference>
<evidence type="ECO:0000313" key="4">
    <source>
        <dbReference type="EMBL" id="CAF0957909.1"/>
    </source>
</evidence>
<evidence type="ECO:0000259" key="2">
    <source>
        <dbReference type="Pfam" id="PF05699"/>
    </source>
</evidence>
<name>A0A814DVT9_9BILA</name>
<dbReference type="Proteomes" id="UP000663877">
    <property type="component" value="Unassembled WGS sequence"/>
</dbReference>
<sequence>MNRNITNEKLSSSSDNHDMIVSSHRSSSRISSKEVPSARHQSSVRGGITKKTVSQGPRRSSKRTPKPRRKQKENGTDLHFEMEYSNNEDIDNLNASENHEDEEQNVLNISSASADTIIVGNSNNKKNLQKQPIEYFTFVTGTNKVKCSTCFRDYKYNQFSDSNLRSHLGFMHGLYSYLYPSQVKQRENHEKKDSILPHLKKELDTAAIECIVIDGLPFGTFRRPGMQRFLNTIKSGYRGPTRQTVRKHLDTMYQERRSSLKEKFKTIPFISLTTDLWMNSRRNHFLVITAHYYDENYQTFSNVISFRSFRGRHLASRLKKFILNEIKKLNIESKIFSITTDNGSDIKSATSSSEFGIRFSCDAHNINRTISTGLNLWEKPALKNKNGETIIVPPISSSSTTTTIEITASSSSTTTIATTASSSTTSNEDINNSDDELEKSRLVDMGVIVDEWVDYDENYLNDEDDGDADHVPTLADDDESDSYSDSSDDDNNPTLTQAEQDHRIQEEKENQEIKQLLLNPDELKKRISYLLKKVRKLIKMINKSSLLTTFVRAEIKRRQIDLDININSTNEKKVKVNDLVNDFYIRWNSTFIMLARFSAAEQLVNDITYSPPSHIGLTVKQITKLRSLQNNHLQWKLIKSLADVLAPFYFATKCLSGRQYPTLSLSYWTTNFLFLHLTNEKLSSPLENGLKKLLFDKLTFYFKTNATYEQQCAKLIAAYLDAFTLQDLSLEETNEAESIIMRSTKDTSYAKKSTTTIASQHNQSQSVSSASSSSTDTLQQSKLSTINRFRMLCRSSSSDADTAPKPKPKPKAFTLKQEFSYHISSSTSCEDFQTYWNENKNRLPILSSYARRYNCVPTTSTASESAFSVAGYIDRKQRASLSTTTLRYLMLLKP</sequence>
<dbReference type="InterPro" id="IPR008906">
    <property type="entry name" value="HATC_C_dom"/>
</dbReference>
<dbReference type="OrthoDB" id="10057873at2759"/>
<feature type="region of interest" description="Disordered" evidence="1">
    <location>
        <begin position="1"/>
        <end position="77"/>
    </location>
</feature>
<accession>A0A814DVT9</accession>
<feature type="compositionally biased region" description="Basic residues" evidence="1">
    <location>
        <begin position="59"/>
        <end position="71"/>
    </location>
</feature>
<dbReference type="GO" id="GO:0006357">
    <property type="term" value="P:regulation of transcription by RNA polymerase II"/>
    <property type="evidence" value="ECO:0007669"/>
    <property type="project" value="TreeGrafter"/>
</dbReference>
<dbReference type="EMBL" id="CAJNOI010000058">
    <property type="protein sequence ID" value="CAF0964609.1"/>
    <property type="molecule type" value="Genomic_DNA"/>
</dbReference>
<feature type="domain" description="HAT C-terminal dimerisation" evidence="2">
    <location>
        <begin position="834"/>
        <end position="892"/>
    </location>
</feature>
<dbReference type="PANTHER" id="PTHR46169:SF29">
    <property type="entry name" value="DNA REPLICATION-RELATED ELEMENT FACTOR, ISOFORM A"/>
    <property type="match status" value="1"/>
</dbReference>
<dbReference type="GO" id="GO:0046983">
    <property type="term" value="F:protein dimerization activity"/>
    <property type="evidence" value="ECO:0007669"/>
    <property type="project" value="InterPro"/>
</dbReference>
<feature type="compositionally biased region" description="Low complexity" evidence="1">
    <location>
        <begin position="759"/>
        <end position="776"/>
    </location>
</feature>
<dbReference type="InterPro" id="IPR052717">
    <property type="entry name" value="Vacuolar_transposase_reg"/>
</dbReference>
<evidence type="ECO:0000313" key="5">
    <source>
        <dbReference type="EMBL" id="CAF0964609.1"/>
    </source>
</evidence>
<evidence type="ECO:0000313" key="6">
    <source>
        <dbReference type="Proteomes" id="UP000663832"/>
    </source>
</evidence>
<dbReference type="SUPFAM" id="SSF53098">
    <property type="entry name" value="Ribonuclease H-like"/>
    <property type="match status" value="1"/>
</dbReference>
<feature type="compositionally biased region" description="Basic and acidic residues" evidence="1">
    <location>
        <begin position="499"/>
        <end position="508"/>
    </location>
</feature>